<name>A0ABV9RYA9_9PSEU</name>
<evidence type="ECO:0000259" key="4">
    <source>
        <dbReference type="PROSITE" id="PS51387"/>
    </source>
</evidence>
<proteinExistence type="predicted"/>
<dbReference type="InterPro" id="IPR002346">
    <property type="entry name" value="Mopterin_DH_FAD-bd"/>
</dbReference>
<organism evidence="5 6">
    <name type="scientific">Actinophytocola glycyrrhizae</name>
    <dbReference type="NCBI Taxonomy" id="2044873"/>
    <lineage>
        <taxon>Bacteria</taxon>
        <taxon>Bacillati</taxon>
        <taxon>Actinomycetota</taxon>
        <taxon>Actinomycetes</taxon>
        <taxon>Pseudonocardiales</taxon>
        <taxon>Pseudonocardiaceae</taxon>
    </lineage>
</organism>
<evidence type="ECO:0000313" key="6">
    <source>
        <dbReference type="Proteomes" id="UP001595859"/>
    </source>
</evidence>
<dbReference type="InterPro" id="IPR005107">
    <property type="entry name" value="CO_DH_flav_C"/>
</dbReference>
<dbReference type="InterPro" id="IPR016169">
    <property type="entry name" value="FAD-bd_PCMH_sub2"/>
</dbReference>
<dbReference type="InterPro" id="IPR016166">
    <property type="entry name" value="FAD-bd_PCMH"/>
</dbReference>
<dbReference type="EMBL" id="JBHSIS010000002">
    <property type="protein sequence ID" value="MFC4852196.1"/>
    <property type="molecule type" value="Genomic_DNA"/>
</dbReference>
<dbReference type="InterPro" id="IPR036683">
    <property type="entry name" value="CO_DH_flav_C_dom_sf"/>
</dbReference>
<dbReference type="Pfam" id="PF00941">
    <property type="entry name" value="FAD_binding_5"/>
    <property type="match status" value="1"/>
</dbReference>
<dbReference type="InterPro" id="IPR016167">
    <property type="entry name" value="FAD-bd_PCMH_sub1"/>
</dbReference>
<dbReference type="PANTHER" id="PTHR42659:SF2">
    <property type="entry name" value="XANTHINE DEHYDROGENASE SUBUNIT C-RELATED"/>
    <property type="match status" value="1"/>
</dbReference>
<dbReference type="InterPro" id="IPR051312">
    <property type="entry name" value="Diverse_Substr_Oxidored"/>
</dbReference>
<dbReference type="PANTHER" id="PTHR42659">
    <property type="entry name" value="XANTHINE DEHYDROGENASE SUBUNIT C-RELATED"/>
    <property type="match status" value="1"/>
</dbReference>
<evidence type="ECO:0000256" key="1">
    <source>
        <dbReference type="ARBA" id="ARBA00022630"/>
    </source>
</evidence>
<accession>A0ABV9RYA9</accession>
<dbReference type="Gene3D" id="3.30.43.10">
    <property type="entry name" value="Uridine Diphospho-n-acetylenolpyruvylglucosamine Reductase, domain 2"/>
    <property type="match status" value="1"/>
</dbReference>
<dbReference type="Gene3D" id="3.30.390.50">
    <property type="entry name" value="CO dehydrogenase flavoprotein, C-terminal domain"/>
    <property type="match status" value="1"/>
</dbReference>
<protein>
    <submittedName>
        <fullName evidence="5">FAD binding domain-containing protein</fullName>
    </submittedName>
</protein>
<dbReference type="SMART" id="SM01092">
    <property type="entry name" value="CO_deh_flav_C"/>
    <property type="match status" value="1"/>
</dbReference>
<dbReference type="PROSITE" id="PS51387">
    <property type="entry name" value="FAD_PCMH"/>
    <property type="match status" value="1"/>
</dbReference>
<dbReference type="SUPFAM" id="SSF56176">
    <property type="entry name" value="FAD-binding/transporter-associated domain-like"/>
    <property type="match status" value="1"/>
</dbReference>
<keyword evidence="3" id="KW-0560">Oxidoreductase</keyword>
<sequence>MRYTRPSDVAGVTAALADGDTVVVGGGTMVVPEMTHGRVRPAAVVDLAKAGLAGITRVDGAWVVGAMTTYTELERSAVPLLATVARGITGGPQIRNRGTAGGSASYANPSSDVPAALVALNARLRLAKAGGTREVAAADFFLGAFATAREPDEVLTAITVPDTGATPGYVKFKLAEGSWPIVTAATLAGPAIRVVLGGAAAVPVVVELARSSWREQLRSEVDRVLTRPWDDVLAPGDYRARIAPVIAARSVAAALAEEAA</sequence>
<dbReference type="InterPro" id="IPR036318">
    <property type="entry name" value="FAD-bd_PCMH-like_sf"/>
</dbReference>
<feature type="domain" description="FAD-binding PCMH-type" evidence="4">
    <location>
        <begin position="1"/>
        <end position="165"/>
    </location>
</feature>
<dbReference type="Proteomes" id="UP001595859">
    <property type="component" value="Unassembled WGS sequence"/>
</dbReference>
<reference evidence="6" key="1">
    <citation type="journal article" date="2019" name="Int. J. Syst. Evol. Microbiol.">
        <title>The Global Catalogue of Microorganisms (GCM) 10K type strain sequencing project: providing services to taxonomists for standard genome sequencing and annotation.</title>
        <authorList>
            <consortium name="The Broad Institute Genomics Platform"/>
            <consortium name="The Broad Institute Genome Sequencing Center for Infectious Disease"/>
            <person name="Wu L."/>
            <person name="Ma J."/>
        </authorList>
    </citation>
    <scope>NUCLEOTIDE SEQUENCE [LARGE SCALE GENOMIC DNA]</scope>
    <source>
        <strain evidence="6">ZS-22-S1</strain>
    </source>
</reference>
<keyword evidence="2" id="KW-0274">FAD</keyword>
<evidence type="ECO:0000256" key="3">
    <source>
        <dbReference type="ARBA" id="ARBA00023002"/>
    </source>
</evidence>
<keyword evidence="1" id="KW-0285">Flavoprotein</keyword>
<evidence type="ECO:0000313" key="5">
    <source>
        <dbReference type="EMBL" id="MFC4852196.1"/>
    </source>
</evidence>
<dbReference type="RefSeq" id="WP_378053688.1">
    <property type="nucleotide sequence ID" value="NZ_JBHSIS010000002.1"/>
</dbReference>
<keyword evidence="6" id="KW-1185">Reference proteome</keyword>
<dbReference type="Gene3D" id="3.30.465.10">
    <property type="match status" value="1"/>
</dbReference>
<gene>
    <name evidence="5" type="ORF">ACFPCV_01680</name>
</gene>
<evidence type="ECO:0000256" key="2">
    <source>
        <dbReference type="ARBA" id="ARBA00022827"/>
    </source>
</evidence>
<comment type="caution">
    <text evidence="5">The sequence shown here is derived from an EMBL/GenBank/DDBJ whole genome shotgun (WGS) entry which is preliminary data.</text>
</comment>
<dbReference type="SUPFAM" id="SSF55447">
    <property type="entry name" value="CO dehydrogenase flavoprotein C-terminal domain-like"/>
    <property type="match status" value="1"/>
</dbReference>